<dbReference type="InterPro" id="IPR029063">
    <property type="entry name" value="SAM-dependent_MTases_sf"/>
</dbReference>
<dbReference type="AlphaFoldDB" id="L0IAL3"/>
<reference evidence="5" key="1">
    <citation type="submission" date="2011-09" db="EMBL/GenBank/DDBJ databases">
        <title>Complete sequence of Halovivax ruber XH-70.</title>
        <authorList>
            <consortium name="US DOE Joint Genome Institute"/>
            <person name="Lucas S."/>
            <person name="Han J."/>
            <person name="Lapidus A."/>
            <person name="Cheng J.-F."/>
            <person name="Goodwin L."/>
            <person name="Pitluck S."/>
            <person name="Peters L."/>
            <person name="Mikhailova N."/>
            <person name="Davenport K."/>
            <person name="Detter J.C."/>
            <person name="Han C."/>
            <person name="Tapia R."/>
            <person name="Land M."/>
            <person name="Hauser L."/>
            <person name="Kyrpides N."/>
            <person name="Ivanova N."/>
            <person name="Pagani I."/>
            <person name="Sproer C."/>
            <person name="Anderson I."/>
            <person name="Woyke T."/>
        </authorList>
    </citation>
    <scope>NUCLEOTIDE SEQUENCE</scope>
    <source>
        <strain evidence="5">XH-70</strain>
    </source>
</reference>
<accession>L0IAL3</accession>
<evidence type="ECO:0000313" key="6">
    <source>
        <dbReference type="Proteomes" id="UP000010846"/>
    </source>
</evidence>
<dbReference type="Pfam" id="PF13649">
    <property type="entry name" value="Methyltransf_25"/>
    <property type="match status" value="1"/>
</dbReference>
<keyword evidence="5" id="KW-0830">Ubiquinone</keyword>
<gene>
    <name evidence="5" type="ordered locus">Halru_1157</name>
</gene>
<sequence>MVRSGSEGHDRQTERVPAVDPSARSRPTTTGSHATTKFYGRWARLYDLLATWLPGVRDVRRSVAAACGLSAGDTVVELGCGTGSNLDYLSERVGDEGRVIGVDITPEVLALAADRTRDLENVSVVHGDAAQPPLDAAGPDIDAVVATFLVGMLPDPAAAVSTWCDLVGPGGRVVLANATTTDHWSGPVLNRAFRGFVVGSTPPTTQLRYDVDLVAQLETRVAAAHERLHDESRATVDSRHAMGLVRLTGGIVGEPDG</sequence>
<organism evidence="5 6">
    <name type="scientific">Halovivax ruber (strain DSM 18193 / JCM 13892 / XH-70)</name>
    <dbReference type="NCBI Taxonomy" id="797302"/>
    <lineage>
        <taxon>Archaea</taxon>
        <taxon>Methanobacteriati</taxon>
        <taxon>Methanobacteriota</taxon>
        <taxon>Stenosarchaea group</taxon>
        <taxon>Halobacteria</taxon>
        <taxon>Halobacteriales</taxon>
        <taxon>Natrialbaceae</taxon>
        <taxon>Halovivax</taxon>
    </lineage>
</organism>
<keyword evidence="1 5" id="KW-0489">Methyltransferase</keyword>
<evidence type="ECO:0000256" key="2">
    <source>
        <dbReference type="ARBA" id="ARBA00022679"/>
    </source>
</evidence>
<dbReference type="RefSeq" id="WP_015300433.1">
    <property type="nucleotide sequence ID" value="NC_019964.1"/>
</dbReference>
<proteinExistence type="predicted"/>
<dbReference type="eggNOG" id="arCOG02703">
    <property type="taxonomic scope" value="Archaea"/>
</dbReference>
<dbReference type="PANTHER" id="PTHR43861:SF1">
    <property type="entry name" value="TRANS-ACONITATE 2-METHYLTRANSFERASE"/>
    <property type="match status" value="1"/>
</dbReference>
<dbReference type="GeneID" id="14375411"/>
<dbReference type="PANTHER" id="PTHR43861">
    <property type="entry name" value="TRANS-ACONITATE 2-METHYLTRANSFERASE-RELATED"/>
    <property type="match status" value="1"/>
</dbReference>
<keyword evidence="2" id="KW-0808">Transferase</keyword>
<dbReference type="Gene3D" id="3.40.50.150">
    <property type="entry name" value="Vaccinia Virus protein VP39"/>
    <property type="match status" value="1"/>
</dbReference>
<name>L0IAL3_HALRX</name>
<dbReference type="HOGENOM" id="CLU_080641_0_0_2"/>
<dbReference type="CDD" id="cd02440">
    <property type="entry name" value="AdoMet_MTases"/>
    <property type="match status" value="1"/>
</dbReference>
<dbReference type="GO" id="GO:0032259">
    <property type="term" value="P:methylation"/>
    <property type="evidence" value="ECO:0007669"/>
    <property type="project" value="UniProtKB-KW"/>
</dbReference>
<keyword evidence="6" id="KW-1185">Reference proteome</keyword>
<protein>
    <submittedName>
        <fullName evidence="5">Methylase involved in ubiquinone/menaquinone biosynthesis</fullName>
    </submittedName>
</protein>
<evidence type="ECO:0000256" key="1">
    <source>
        <dbReference type="ARBA" id="ARBA00022603"/>
    </source>
</evidence>
<evidence type="ECO:0000259" key="4">
    <source>
        <dbReference type="Pfam" id="PF13649"/>
    </source>
</evidence>
<evidence type="ECO:0000256" key="3">
    <source>
        <dbReference type="SAM" id="MobiDB-lite"/>
    </source>
</evidence>
<dbReference type="InterPro" id="IPR041698">
    <property type="entry name" value="Methyltransf_25"/>
</dbReference>
<dbReference type="Proteomes" id="UP000010846">
    <property type="component" value="Chromosome"/>
</dbReference>
<dbReference type="GO" id="GO:0008168">
    <property type="term" value="F:methyltransferase activity"/>
    <property type="evidence" value="ECO:0007669"/>
    <property type="project" value="UniProtKB-KW"/>
</dbReference>
<feature type="domain" description="Methyltransferase" evidence="4">
    <location>
        <begin position="75"/>
        <end position="171"/>
    </location>
</feature>
<dbReference type="STRING" id="797302.Halru_1157"/>
<dbReference type="KEGG" id="hru:Halru_1157"/>
<evidence type="ECO:0000313" key="5">
    <source>
        <dbReference type="EMBL" id="AGB15774.1"/>
    </source>
</evidence>
<feature type="compositionally biased region" description="Basic and acidic residues" evidence="3">
    <location>
        <begin position="1"/>
        <end position="14"/>
    </location>
</feature>
<feature type="region of interest" description="Disordered" evidence="3">
    <location>
        <begin position="1"/>
        <end position="33"/>
    </location>
</feature>
<dbReference type="SUPFAM" id="SSF53335">
    <property type="entry name" value="S-adenosyl-L-methionine-dependent methyltransferases"/>
    <property type="match status" value="1"/>
</dbReference>
<dbReference type="EMBL" id="CP003050">
    <property type="protein sequence ID" value="AGB15774.1"/>
    <property type="molecule type" value="Genomic_DNA"/>
</dbReference>